<accession>A0ABR2I599</accession>
<name>A0ABR2I599_9PEZI</name>
<evidence type="ECO:0000256" key="1">
    <source>
        <dbReference type="SAM" id="MobiDB-lite"/>
    </source>
</evidence>
<protein>
    <recommendedName>
        <fullName evidence="2">DUF7918 domain-containing protein</fullName>
    </recommendedName>
</protein>
<dbReference type="Proteomes" id="UP001390339">
    <property type="component" value="Unassembled WGS sequence"/>
</dbReference>
<proteinExistence type="predicted"/>
<evidence type="ECO:0000259" key="2">
    <source>
        <dbReference type="Pfam" id="PF25534"/>
    </source>
</evidence>
<dbReference type="InterPro" id="IPR057678">
    <property type="entry name" value="DUF7918"/>
</dbReference>
<keyword evidence="4" id="KW-1185">Reference proteome</keyword>
<sequence length="325" mass="36498">MAIIEGLEGLEAWVEINGQRAQEYDKPDDDGDSNDLEVLVAATKVTNPVSLEVKDIPHVVKYIEAIPDSNFSIEFNKAEGFRSNCNHLGVKYIIDDTPTDIAHEPQNRSQMATEWYNGCCSIVTGSDNIGWTNHYFKFGDVKHIEGGPVSEELLNKTMREAKSYGLIAVKVFRMSASAVENDDYCDEEELRGLPQEIPEKATKGAAITTCTAFERAPGSKPDAENEDIFQDPSKRPCAVFEFCYRSREGLYQEGILERPDAVDLIAPDELRRLARNWLNQENKVKQENGGTALDRKRSASRTIEPARKRYKETVRGDGKTEIDLD</sequence>
<gene>
    <name evidence="3" type="ORF">PGQ11_013204</name>
</gene>
<evidence type="ECO:0000313" key="4">
    <source>
        <dbReference type="Proteomes" id="UP001390339"/>
    </source>
</evidence>
<dbReference type="PANTHER" id="PTHR36223">
    <property type="entry name" value="BETA-LACTAMASE-TYPE TRANSPEPTIDASE FOLD DOMAIN CONTAINING PROTEIN"/>
    <property type="match status" value="1"/>
</dbReference>
<dbReference type="PANTHER" id="PTHR36223:SF1">
    <property type="entry name" value="TRANSCRIPTION ELONGATION FACTOR EAF N-TERMINAL DOMAIN-CONTAINING PROTEIN"/>
    <property type="match status" value="1"/>
</dbReference>
<organism evidence="3 4">
    <name type="scientific">Apiospora arundinis</name>
    <dbReference type="NCBI Taxonomy" id="335852"/>
    <lineage>
        <taxon>Eukaryota</taxon>
        <taxon>Fungi</taxon>
        <taxon>Dikarya</taxon>
        <taxon>Ascomycota</taxon>
        <taxon>Pezizomycotina</taxon>
        <taxon>Sordariomycetes</taxon>
        <taxon>Xylariomycetidae</taxon>
        <taxon>Amphisphaeriales</taxon>
        <taxon>Apiosporaceae</taxon>
        <taxon>Apiospora</taxon>
    </lineage>
</organism>
<feature type="domain" description="DUF7918" evidence="2">
    <location>
        <begin position="9"/>
        <end position="258"/>
    </location>
</feature>
<dbReference type="EMBL" id="JAPCWZ010000007">
    <property type="protein sequence ID" value="KAK8857292.1"/>
    <property type="molecule type" value="Genomic_DNA"/>
</dbReference>
<comment type="caution">
    <text evidence="3">The sequence shown here is derived from an EMBL/GenBank/DDBJ whole genome shotgun (WGS) entry which is preliminary data.</text>
</comment>
<evidence type="ECO:0000313" key="3">
    <source>
        <dbReference type="EMBL" id="KAK8857292.1"/>
    </source>
</evidence>
<reference evidence="3 4" key="1">
    <citation type="journal article" date="2024" name="IMA Fungus">
        <title>Apiospora arundinis, a panoply of carbohydrate-active enzymes and secondary metabolites.</title>
        <authorList>
            <person name="Sorensen T."/>
            <person name="Petersen C."/>
            <person name="Muurmann A.T."/>
            <person name="Christiansen J.V."/>
            <person name="Brundto M.L."/>
            <person name="Overgaard C.K."/>
            <person name="Boysen A.T."/>
            <person name="Wollenberg R.D."/>
            <person name="Larsen T.O."/>
            <person name="Sorensen J.L."/>
            <person name="Nielsen K.L."/>
            <person name="Sondergaard T.E."/>
        </authorList>
    </citation>
    <scope>NUCLEOTIDE SEQUENCE [LARGE SCALE GENOMIC DNA]</scope>
    <source>
        <strain evidence="3 4">AAU 773</strain>
    </source>
</reference>
<feature type="compositionally biased region" description="Basic and acidic residues" evidence="1">
    <location>
        <begin position="304"/>
        <end position="325"/>
    </location>
</feature>
<dbReference type="Pfam" id="PF25534">
    <property type="entry name" value="DUF7918"/>
    <property type="match status" value="1"/>
</dbReference>
<feature type="region of interest" description="Disordered" evidence="1">
    <location>
        <begin position="284"/>
        <end position="325"/>
    </location>
</feature>